<gene>
    <name evidence="1" type="ORF">AZE42_04514</name>
</gene>
<name>A0A1J8QIY3_9AGAM</name>
<evidence type="ECO:0000313" key="2">
    <source>
        <dbReference type="Proteomes" id="UP000183567"/>
    </source>
</evidence>
<proteinExistence type="predicted"/>
<organism evidence="1 2">
    <name type="scientific">Rhizopogon vesiculosus</name>
    <dbReference type="NCBI Taxonomy" id="180088"/>
    <lineage>
        <taxon>Eukaryota</taxon>
        <taxon>Fungi</taxon>
        <taxon>Dikarya</taxon>
        <taxon>Basidiomycota</taxon>
        <taxon>Agaricomycotina</taxon>
        <taxon>Agaricomycetes</taxon>
        <taxon>Agaricomycetidae</taxon>
        <taxon>Boletales</taxon>
        <taxon>Suillineae</taxon>
        <taxon>Rhizopogonaceae</taxon>
        <taxon>Rhizopogon</taxon>
    </lineage>
</organism>
<evidence type="ECO:0000313" key="1">
    <source>
        <dbReference type="EMBL" id="OJA13352.1"/>
    </source>
</evidence>
<dbReference type="Proteomes" id="UP000183567">
    <property type="component" value="Unassembled WGS sequence"/>
</dbReference>
<dbReference type="EMBL" id="LVVM01004185">
    <property type="protein sequence ID" value="OJA13352.1"/>
    <property type="molecule type" value="Genomic_DNA"/>
</dbReference>
<comment type="caution">
    <text evidence="1">The sequence shown here is derived from an EMBL/GenBank/DDBJ whole genome shotgun (WGS) entry which is preliminary data.</text>
</comment>
<accession>A0A1J8QIY3</accession>
<protein>
    <submittedName>
        <fullName evidence="1">Uncharacterized protein</fullName>
    </submittedName>
</protein>
<sequence length="120" mass="13464">MTSSQQYVSDLVFRAAYDADRATAVSCSQESHGHVLLSGRSAWSHLSSCLYNADRATIMSCSQYYVSDLVFRAAYDADRAVTMSHPQYVRDLVFRVVYDADKAMAMSHSQYVRDLVFQAA</sequence>
<reference evidence="1 2" key="1">
    <citation type="submission" date="2016-03" db="EMBL/GenBank/DDBJ databases">
        <title>Comparative genomics of the ectomycorrhizal sister species Rhizopogon vinicolor and Rhizopogon vesiculosus (Basidiomycota: Boletales) reveals a divergence of the mating type B locus.</title>
        <authorList>
            <person name="Mujic A.B."/>
            <person name="Kuo A."/>
            <person name="Tritt A."/>
            <person name="Lipzen A."/>
            <person name="Chen C."/>
            <person name="Johnson J."/>
            <person name="Sharma A."/>
            <person name="Barry K."/>
            <person name="Grigoriev I.V."/>
            <person name="Spatafora J.W."/>
        </authorList>
    </citation>
    <scope>NUCLEOTIDE SEQUENCE [LARGE SCALE GENOMIC DNA]</scope>
    <source>
        <strain evidence="1 2">AM-OR11-056</strain>
    </source>
</reference>
<keyword evidence="2" id="KW-1185">Reference proteome</keyword>
<dbReference type="AlphaFoldDB" id="A0A1J8QIY3"/>